<sequence>MNSNEKERTTFNFGDSTKKNDTEIDLEAVKAITLASGFRETPKVNNSTSSFRRTRRKTGRTEQFSTRLRPSTLEEIYQYADQYEITLAETIERAMASLLKNKQT</sequence>
<keyword evidence="2" id="KW-0614">Plasmid</keyword>
<reference evidence="2" key="1">
    <citation type="submission" date="2023-04" db="EMBL/GenBank/DDBJ databases">
        <title>Genome dynamics across the evolutionary transition to endosymbiosis.</title>
        <authorList>
            <person name="Siozios S."/>
            <person name="Nadal-Jimenez P."/>
            <person name="Azagi T."/>
            <person name="Sprong H."/>
            <person name="Frost C.L."/>
            <person name="Parratt S.R."/>
            <person name="Taylor G."/>
            <person name="Brettell L."/>
            <person name="Lew K.C."/>
            <person name="Croft L."/>
            <person name="King K.C."/>
            <person name="Brockhurst M.A."/>
            <person name="Hypsa V."/>
            <person name="Novakova E."/>
            <person name="Darby A.C."/>
            <person name="Hurst G.D.D."/>
        </authorList>
    </citation>
    <scope>NUCLEOTIDE SEQUENCE</scope>
    <source>
        <strain evidence="2">AIh</strain>
        <plasmid evidence="2">paIh4</plasmid>
    </source>
</reference>
<accession>A0AA95GBB9</accession>
<evidence type="ECO:0000256" key="1">
    <source>
        <dbReference type="SAM" id="MobiDB-lite"/>
    </source>
</evidence>
<name>A0AA95GBB9_9GAMM</name>
<dbReference type="AlphaFoldDB" id="A0AA95GBB9"/>
<feature type="region of interest" description="Disordered" evidence="1">
    <location>
        <begin position="41"/>
        <end position="64"/>
    </location>
</feature>
<evidence type="ECO:0008006" key="4">
    <source>
        <dbReference type="Google" id="ProtNLM"/>
    </source>
</evidence>
<dbReference type="Proteomes" id="UP001177597">
    <property type="component" value="Plasmid paIh4"/>
</dbReference>
<dbReference type="EMBL" id="CP123494">
    <property type="protein sequence ID" value="WGL93995.1"/>
    <property type="molecule type" value="Genomic_DNA"/>
</dbReference>
<gene>
    <name evidence="2" type="ORF">QE207_01510</name>
</gene>
<evidence type="ECO:0000313" key="3">
    <source>
        <dbReference type="Proteomes" id="UP001177597"/>
    </source>
</evidence>
<proteinExistence type="predicted"/>
<protein>
    <recommendedName>
        <fullName evidence="4">Stability/partitioning determinant</fullName>
    </recommendedName>
</protein>
<geneLocation type="plasmid" evidence="2 3">
    <name>paIh4</name>
</geneLocation>
<dbReference type="RefSeq" id="WP_280628420.1">
    <property type="nucleotide sequence ID" value="NZ_CP123494.1"/>
</dbReference>
<evidence type="ECO:0000313" key="2">
    <source>
        <dbReference type="EMBL" id="WGL93995.1"/>
    </source>
</evidence>
<organism evidence="2 3">
    <name type="scientific">Arsenophonus nasoniae</name>
    <name type="common">son-killer infecting Nasonia vitripennis</name>
    <dbReference type="NCBI Taxonomy" id="638"/>
    <lineage>
        <taxon>Bacteria</taxon>
        <taxon>Pseudomonadati</taxon>
        <taxon>Pseudomonadota</taxon>
        <taxon>Gammaproteobacteria</taxon>
        <taxon>Enterobacterales</taxon>
        <taxon>Morganellaceae</taxon>
        <taxon>Arsenophonus</taxon>
    </lineage>
</organism>